<comment type="similarity">
    <text evidence="2">Belongs to the nitroreductase family.</text>
</comment>
<feature type="domain" description="Nitroreductase" evidence="6">
    <location>
        <begin position="125"/>
        <end position="171"/>
    </location>
</feature>
<organism evidence="7 8">
    <name type="scientific">Lientehia hominis</name>
    <dbReference type="NCBI Taxonomy" id="2897778"/>
    <lineage>
        <taxon>Bacteria</taxon>
        <taxon>Bacillati</taxon>
        <taxon>Bacillota</taxon>
        <taxon>Clostridia</taxon>
        <taxon>Lachnospirales</taxon>
        <taxon>Lachnospiraceae</taxon>
        <taxon>Lientehia</taxon>
    </lineage>
</organism>
<reference evidence="7 8" key="1">
    <citation type="submission" date="2021-11" db="EMBL/GenBank/DDBJ databases">
        <title>Lacrimispora sp. nov. NSJ-141 isolated from human feces.</title>
        <authorList>
            <person name="Abdugheni R."/>
        </authorList>
    </citation>
    <scope>NUCLEOTIDE SEQUENCE [LARGE SCALE GENOMIC DNA]</scope>
    <source>
        <strain evidence="7 8">NSJ-141</strain>
    </source>
</reference>
<proteinExistence type="inferred from homology"/>
<keyword evidence="4" id="KW-0288">FMN</keyword>
<dbReference type="Gene3D" id="3.40.109.10">
    <property type="entry name" value="NADH Oxidase"/>
    <property type="match status" value="1"/>
</dbReference>
<gene>
    <name evidence="7" type="ORF">LQE92_11305</name>
</gene>
<feature type="domain" description="Nitroreductase" evidence="6">
    <location>
        <begin position="184"/>
        <end position="264"/>
    </location>
</feature>
<evidence type="ECO:0000256" key="2">
    <source>
        <dbReference type="ARBA" id="ARBA00007118"/>
    </source>
</evidence>
<dbReference type="Pfam" id="PF00881">
    <property type="entry name" value="Nitroreductase"/>
    <property type="match status" value="2"/>
</dbReference>
<dbReference type="AlphaFoldDB" id="A0AAP2RKA9"/>
<keyword evidence="8" id="KW-1185">Reference proteome</keyword>
<dbReference type="GO" id="GO:0016491">
    <property type="term" value="F:oxidoreductase activity"/>
    <property type="evidence" value="ECO:0007669"/>
    <property type="project" value="UniProtKB-KW"/>
</dbReference>
<evidence type="ECO:0000256" key="4">
    <source>
        <dbReference type="ARBA" id="ARBA00022643"/>
    </source>
</evidence>
<evidence type="ECO:0000313" key="8">
    <source>
        <dbReference type="Proteomes" id="UP001299265"/>
    </source>
</evidence>
<dbReference type="PANTHER" id="PTHR43673">
    <property type="entry name" value="NAD(P)H NITROREDUCTASE YDGI-RELATED"/>
    <property type="match status" value="1"/>
</dbReference>
<protein>
    <submittedName>
        <fullName evidence="7">Nitroreductase family protein</fullName>
    </submittedName>
</protein>
<keyword evidence="3" id="KW-0285">Flavoprotein</keyword>
<evidence type="ECO:0000256" key="5">
    <source>
        <dbReference type="ARBA" id="ARBA00023002"/>
    </source>
</evidence>
<sequence length="285" mass="33490">MDVEKMTQEEIKGLFERTEEELLSMDEVEFRARFRERCHHTMEIQLYECAYRKKTFPDKQLETAKKYLRVWEKRGLSHDFPEYCYVNKLLEFAGILTEGGNLDLSEYEPKWLTEEEIPVFERTLYERRSVRHWDISRRVPDEIIDKILRAGLWAAHACNLQSIRYLVVREESEPGLFRGSDIPGGPVHIVLLQDMRNYRGNQAMPEYNQLLDCGAAGQNIVLAAHAYGLGGTWLTFNPKMRRRLTERFQIPEEIQVVTYVDIGYPDQSPFPPLRLEPKDATFARI</sequence>
<dbReference type="RefSeq" id="WP_231063064.1">
    <property type="nucleotide sequence ID" value="NZ_JAJNOR010000006.1"/>
</dbReference>
<accession>A0AAP2RKA9</accession>
<name>A0AAP2RKA9_9FIRM</name>
<dbReference type="InterPro" id="IPR000415">
    <property type="entry name" value="Nitroreductase-like"/>
</dbReference>
<dbReference type="PANTHER" id="PTHR43673:SF2">
    <property type="entry name" value="NITROREDUCTASE"/>
    <property type="match status" value="1"/>
</dbReference>
<dbReference type="EMBL" id="JAJNOR010000006">
    <property type="protein sequence ID" value="MCD2493205.1"/>
    <property type="molecule type" value="Genomic_DNA"/>
</dbReference>
<comment type="caution">
    <text evidence="7">The sequence shown here is derived from an EMBL/GenBank/DDBJ whole genome shotgun (WGS) entry which is preliminary data.</text>
</comment>
<dbReference type="Proteomes" id="UP001299265">
    <property type="component" value="Unassembled WGS sequence"/>
</dbReference>
<dbReference type="SUPFAM" id="SSF55469">
    <property type="entry name" value="FMN-dependent nitroreductase-like"/>
    <property type="match status" value="1"/>
</dbReference>
<keyword evidence="5" id="KW-0560">Oxidoreductase</keyword>
<evidence type="ECO:0000256" key="3">
    <source>
        <dbReference type="ARBA" id="ARBA00022630"/>
    </source>
</evidence>
<evidence type="ECO:0000313" key="7">
    <source>
        <dbReference type="EMBL" id="MCD2493205.1"/>
    </source>
</evidence>
<evidence type="ECO:0000259" key="6">
    <source>
        <dbReference type="Pfam" id="PF00881"/>
    </source>
</evidence>
<evidence type="ECO:0000256" key="1">
    <source>
        <dbReference type="ARBA" id="ARBA00001917"/>
    </source>
</evidence>
<dbReference type="InterPro" id="IPR029479">
    <property type="entry name" value="Nitroreductase"/>
</dbReference>
<comment type="cofactor">
    <cofactor evidence="1">
        <name>FMN</name>
        <dbReference type="ChEBI" id="CHEBI:58210"/>
    </cofactor>
</comment>